<gene>
    <name evidence="1" type="ORF">GM661_01225</name>
</gene>
<evidence type="ECO:0000313" key="1">
    <source>
        <dbReference type="EMBL" id="QTL96689.1"/>
    </source>
</evidence>
<dbReference type="Proteomes" id="UP000665020">
    <property type="component" value="Chromosome"/>
</dbReference>
<sequence>MEKFYYGSRCNFNLFYEELLEDFTKQYIEAQAGPRANFGWQGREPTLRGLEFFQKAVELQKNIYRK</sequence>
<dbReference type="AlphaFoldDB" id="A0A8A7KBH7"/>
<dbReference type="EMBL" id="CP046640">
    <property type="protein sequence ID" value="QTL96689.1"/>
    <property type="molecule type" value="Genomic_DNA"/>
</dbReference>
<protein>
    <submittedName>
        <fullName evidence="1">Uncharacterized protein</fullName>
    </submittedName>
</protein>
<keyword evidence="2" id="KW-1185">Reference proteome</keyword>
<dbReference type="KEGG" id="ifn:GM661_01225"/>
<dbReference type="Gene3D" id="3.20.20.70">
    <property type="entry name" value="Aldolase class I"/>
    <property type="match status" value="1"/>
</dbReference>
<accession>A0A8A7KBH7</accession>
<dbReference type="RefSeq" id="WP_230868404.1">
    <property type="nucleotide sequence ID" value="NZ_CP046640.1"/>
</dbReference>
<organism evidence="1 2">
    <name type="scientific">Iocasia fonsfrigidae</name>
    <dbReference type="NCBI Taxonomy" id="2682810"/>
    <lineage>
        <taxon>Bacteria</taxon>
        <taxon>Bacillati</taxon>
        <taxon>Bacillota</taxon>
        <taxon>Clostridia</taxon>
        <taxon>Halanaerobiales</taxon>
        <taxon>Halanaerobiaceae</taxon>
        <taxon>Iocasia</taxon>
    </lineage>
</organism>
<proteinExistence type="predicted"/>
<reference evidence="1" key="1">
    <citation type="submission" date="2019-12" db="EMBL/GenBank/DDBJ databases">
        <authorList>
            <person name="zhang j."/>
            <person name="sun C.M."/>
        </authorList>
    </citation>
    <scope>NUCLEOTIDE SEQUENCE</scope>
    <source>
        <strain evidence="1">NS-1</strain>
    </source>
</reference>
<dbReference type="InterPro" id="IPR013785">
    <property type="entry name" value="Aldolase_TIM"/>
</dbReference>
<evidence type="ECO:0000313" key="2">
    <source>
        <dbReference type="Proteomes" id="UP000665020"/>
    </source>
</evidence>
<name>A0A8A7KBH7_9FIRM</name>